<dbReference type="InterPro" id="IPR000073">
    <property type="entry name" value="AB_hydrolase_1"/>
</dbReference>
<sequence>MDTLNMRTGGKGDPAVLLLHGLGATGAVWAHFSVLLDRRVLVPDLPGHGPSAPLPHYSFATLTEAVARALPDGGPLIVAGHSLGGVLALELASDRYDVEVAGVLALGVKVEWSQDDLNRAASFAAKPPRVFATREDAEQAYLKVSGLLGIAPTDPAGLRETEGGWRLAMDPAAFGLGAPDMPALLAGARCPVVLAAGENDPMSRPEQLRALDPDAVTLAGLGHNAHVEDPAAVRALLKRFGV</sequence>
<organism evidence="2 3">
    <name type="scientific">Amycolatopsis rifamycinica</name>
    <dbReference type="NCBI Taxonomy" id="287986"/>
    <lineage>
        <taxon>Bacteria</taxon>
        <taxon>Bacillati</taxon>
        <taxon>Actinomycetota</taxon>
        <taxon>Actinomycetes</taxon>
        <taxon>Pseudonocardiales</taxon>
        <taxon>Pseudonocardiaceae</taxon>
        <taxon>Amycolatopsis</taxon>
    </lineage>
</organism>
<evidence type="ECO:0000313" key="3">
    <source>
        <dbReference type="Proteomes" id="UP000027345"/>
    </source>
</evidence>
<keyword evidence="2" id="KW-0378">Hydrolase</keyword>
<dbReference type="Gene3D" id="3.40.50.1820">
    <property type="entry name" value="alpha/beta hydrolase"/>
    <property type="match status" value="1"/>
</dbReference>
<accession>A0A066TSY4</accession>
<dbReference type="OrthoDB" id="27092at2"/>
<dbReference type="PANTHER" id="PTHR43798">
    <property type="entry name" value="MONOACYLGLYCEROL LIPASE"/>
    <property type="match status" value="1"/>
</dbReference>
<dbReference type="GO" id="GO:0016020">
    <property type="term" value="C:membrane"/>
    <property type="evidence" value="ECO:0007669"/>
    <property type="project" value="TreeGrafter"/>
</dbReference>
<dbReference type="RefSeq" id="WP_043786968.1">
    <property type="nucleotide sequence ID" value="NZ_JMQI01000067.1"/>
</dbReference>
<dbReference type="EMBL" id="JMQI01000067">
    <property type="protein sequence ID" value="KDN17980.1"/>
    <property type="molecule type" value="Genomic_DNA"/>
</dbReference>
<dbReference type="GO" id="GO:0046464">
    <property type="term" value="P:acylglycerol catabolic process"/>
    <property type="evidence" value="ECO:0007669"/>
    <property type="project" value="TreeGrafter"/>
</dbReference>
<keyword evidence="3" id="KW-1185">Reference proteome</keyword>
<dbReference type="GO" id="GO:0047372">
    <property type="term" value="F:monoacylglycerol lipase activity"/>
    <property type="evidence" value="ECO:0007669"/>
    <property type="project" value="TreeGrafter"/>
</dbReference>
<feature type="domain" description="AB hydrolase-1" evidence="1">
    <location>
        <begin position="16"/>
        <end position="235"/>
    </location>
</feature>
<dbReference type="AlphaFoldDB" id="A0A066TSY4"/>
<dbReference type="SUPFAM" id="SSF53474">
    <property type="entry name" value="alpha/beta-Hydrolases"/>
    <property type="match status" value="1"/>
</dbReference>
<dbReference type="PANTHER" id="PTHR43798:SF33">
    <property type="entry name" value="HYDROLASE, PUTATIVE (AFU_ORTHOLOGUE AFUA_2G14860)-RELATED"/>
    <property type="match status" value="1"/>
</dbReference>
<dbReference type="eggNOG" id="COG1073">
    <property type="taxonomic scope" value="Bacteria"/>
</dbReference>
<evidence type="ECO:0000259" key="1">
    <source>
        <dbReference type="Pfam" id="PF12697"/>
    </source>
</evidence>
<dbReference type="InterPro" id="IPR029058">
    <property type="entry name" value="AB_hydrolase_fold"/>
</dbReference>
<name>A0A066TSY4_9PSEU</name>
<evidence type="ECO:0000313" key="2">
    <source>
        <dbReference type="EMBL" id="KDN17980.1"/>
    </source>
</evidence>
<comment type="caution">
    <text evidence="2">The sequence shown here is derived from an EMBL/GenBank/DDBJ whole genome shotgun (WGS) entry which is preliminary data.</text>
</comment>
<proteinExistence type="predicted"/>
<dbReference type="InterPro" id="IPR050266">
    <property type="entry name" value="AB_hydrolase_sf"/>
</dbReference>
<dbReference type="Proteomes" id="UP000027345">
    <property type="component" value="Unassembled WGS sequence"/>
</dbReference>
<reference evidence="2 3" key="1">
    <citation type="submission" date="2014-05" db="EMBL/GenBank/DDBJ databases">
        <title>Draft genome sequence of Amycolatopsis rifamycinica DSM 46095.</title>
        <authorList>
            <person name="Lal R."/>
            <person name="Saxena A."/>
            <person name="Kumari R."/>
            <person name="Mukherjee U."/>
            <person name="Singh P."/>
            <person name="Sangwan N."/>
            <person name="Mahato N.K."/>
        </authorList>
    </citation>
    <scope>NUCLEOTIDE SEQUENCE [LARGE SCALE GENOMIC DNA]</scope>
    <source>
        <strain evidence="2 3">DSM 46095</strain>
    </source>
</reference>
<protein>
    <submittedName>
        <fullName evidence="2">Alpha/beta hydrolase</fullName>
    </submittedName>
</protein>
<gene>
    <name evidence="2" type="ORF">DV20_33265</name>
</gene>
<dbReference type="PRINTS" id="PR00111">
    <property type="entry name" value="ABHYDROLASE"/>
</dbReference>
<dbReference type="Pfam" id="PF12697">
    <property type="entry name" value="Abhydrolase_6"/>
    <property type="match status" value="1"/>
</dbReference>
<dbReference type="STRING" id="287986.DV20_33265"/>